<keyword evidence="2" id="KW-1185">Reference proteome</keyword>
<evidence type="ECO:0000313" key="1">
    <source>
        <dbReference type="EMBL" id="KAK5894328.1"/>
    </source>
</evidence>
<organism evidence="1 2">
    <name type="scientific">Champsocephalus esox</name>
    <name type="common">pike icefish</name>
    <dbReference type="NCBI Taxonomy" id="159716"/>
    <lineage>
        <taxon>Eukaryota</taxon>
        <taxon>Metazoa</taxon>
        <taxon>Chordata</taxon>
        <taxon>Craniata</taxon>
        <taxon>Vertebrata</taxon>
        <taxon>Euteleostomi</taxon>
        <taxon>Actinopterygii</taxon>
        <taxon>Neopterygii</taxon>
        <taxon>Teleostei</taxon>
        <taxon>Neoteleostei</taxon>
        <taxon>Acanthomorphata</taxon>
        <taxon>Eupercaria</taxon>
        <taxon>Perciformes</taxon>
        <taxon>Notothenioidei</taxon>
        <taxon>Channichthyidae</taxon>
        <taxon>Champsocephalus</taxon>
    </lineage>
</organism>
<comment type="caution">
    <text evidence="1">The sequence shown here is derived from an EMBL/GenBank/DDBJ whole genome shotgun (WGS) entry which is preliminary data.</text>
</comment>
<reference evidence="1 2" key="1">
    <citation type="journal article" date="2023" name="Mol. Biol. Evol.">
        <title>Genomics of Secondarily Temperate Adaptation in the Only Non-Antarctic Icefish.</title>
        <authorList>
            <person name="Rivera-Colon A.G."/>
            <person name="Rayamajhi N."/>
            <person name="Minhas B.F."/>
            <person name="Madrigal G."/>
            <person name="Bilyk K.T."/>
            <person name="Yoon V."/>
            <person name="Hune M."/>
            <person name="Gregory S."/>
            <person name="Cheng C.H.C."/>
            <person name="Catchen J.M."/>
        </authorList>
    </citation>
    <scope>NUCLEOTIDE SEQUENCE [LARGE SCALE GENOMIC DNA]</scope>
    <source>
        <strain evidence="1">JC2023a</strain>
    </source>
</reference>
<gene>
    <name evidence="1" type="ORF">CesoFtcFv8_011031</name>
</gene>
<name>A0AAN8C3C0_9TELE</name>
<accession>A0AAN8C3C0</accession>
<sequence length="89" mass="9778">MADYLISGQTGYIPDDGLSGTQLFNGGRRTDIQRLPDPAGLHRLLIRPSGPDLSAHQTNHHEDPLRLLSHGHRLRGQPGHSYGTYSQAL</sequence>
<protein>
    <submittedName>
        <fullName evidence="1">Uncharacterized protein</fullName>
    </submittedName>
</protein>
<dbReference type="Proteomes" id="UP001335648">
    <property type="component" value="Unassembled WGS sequence"/>
</dbReference>
<evidence type="ECO:0000313" key="2">
    <source>
        <dbReference type="Proteomes" id="UP001335648"/>
    </source>
</evidence>
<dbReference type="EMBL" id="JAULUE010002054">
    <property type="protein sequence ID" value="KAK5894328.1"/>
    <property type="molecule type" value="Genomic_DNA"/>
</dbReference>
<proteinExistence type="predicted"/>
<dbReference type="AlphaFoldDB" id="A0AAN8C3C0"/>